<reference evidence="1" key="1">
    <citation type="journal article" date="2011" name="Genome Biol.">
        <title>The draft genome of the carcinogenic human liver fluke Clonorchis sinensis.</title>
        <authorList>
            <person name="Wang X."/>
            <person name="Chen W."/>
            <person name="Huang Y."/>
            <person name="Sun J."/>
            <person name="Men J."/>
            <person name="Liu H."/>
            <person name="Luo F."/>
            <person name="Guo L."/>
            <person name="Lv X."/>
            <person name="Deng C."/>
            <person name="Zhou C."/>
            <person name="Fan Y."/>
            <person name="Li X."/>
            <person name="Huang L."/>
            <person name="Hu Y."/>
            <person name="Liang C."/>
            <person name="Hu X."/>
            <person name="Xu J."/>
            <person name="Yu X."/>
        </authorList>
    </citation>
    <scope>NUCLEOTIDE SEQUENCE [LARGE SCALE GENOMIC DNA]</scope>
    <source>
        <strain evidence="1">Henan</strain>
    </source>
</reference>
<organism evidence="1 2">
    <name type="scientific">Clonorchis sinensis</name>
    <name type="common">Chinese liver fluke</name>
    <dbReference type="NCBI Taxonomy" id="79923"/>
    <lineage>
        <taxon>Eukaryota</taxon>
        <taxon>Metazoa</taxon>
        <taxon>Spiralia</taxon>
        <taxon>Lophotrochozoa</taxon>
        <taxon>Platyhelminthes</taxon>
        <taxon>Trematoda</taxon>
        <taxon>Digenea</taxon>
        <taxon>Opisthorchiida</taxon>
        <taxon>Opisthorchiata</taxon>
        <taxon>Opisthorchiidae</taxon>
        <taxon>Clonorchis</taxon>
    </lineage>
</organism>
<proteinExistence type="predicted"/>
<reference key="2">
    <citation type="submission" date="2011-10" db="EMBL/GenBank/DDBJ databases">
        <title>The genome and transcriptome sequence of Clonorchis sinensis provide insights into the carcinogenic liver fluke.</title>
        <authorList>
            <person name="Wang X."/>
            <person name="Huang Y."/>
            <person name="Chen W."/>
            <person name="Liu H."/>
            <person name="Guo L."/>
            <person name="Chen Y."/>
            <person name="Luo F."/>
            <person name="Zhou W."/>
            <person name="Sun J."/>
            <person name="Mao Q."/>
            <person name="Liang P."/>
            <person name="Zhou C."/>
            <person name="Tian Y."/>
            <person name="Men J."/>
            <person name="Lv X."/>
            <person name="Huang L."/>
            <person name="Zhou J."/>
            <person name="Hu Y."/>
            <person name="Li R."/>
            <person name="Zhang F."/>
            <person name="Lei H."/>
            <person name="Li X."/>
            <person name="Hu X."/>
            <person name="Liang C."/>
            <person name="Xu J."/>
            <person name="Wu Z."/>
            <person name="Yu X."/>
        </authorList>
    </citation>
    <scope>NUCLEOTIDE SEQUENCE</scope>
    <source>
        <strain>Henan</strain>
    </source>
</reference>
<accession>H2KQN0</accession>
<name>H2KQN0_CLOSI</name>
<evidence type="ECO:0000313" key="1">
    <source>
        <dbReference type="EMBL" id="GAA28385.1"/>
    </source>
</evidence>
<sequence length="165" mass="19042">MQYLLRTSKVQQCPSELAQRLSTVNQHCAGNEDVDEGSQNVEGTMLTAFNSASTTSPIGPNDQDVIEIARKRMAVVHEHDIAYKSLKRQIVKSLRKDRELWWTMKVRELESYFTTGNSRALYQLIRSTGHMKATRVYGCEEDANFGYRSHEERNYEASLRKTRNH</sequence>
<evidence type="ECO:0000313" key="2">
    <source>
        <dbReference type="Proteomes" id="UP000008909"/>
    </source>
</evidence>
<protein>
    <submittedName>
        <fullName evidence="1">Uncharacterized protein</fullName>
    </submittedName>
</protein>
<keyword evidence="2" id="KW-1185">Reference proteome</keyword>
<dbReference type="EMBL" id="DF143029">
    <property type="protein sequence ID" value="GAA28385.1"/>
    <property type="molecule type" value="Genomic_DNA"/>
</dbReference>
<dbReference type="Proteomes" id="UP000008909">
    <property type="component" value="Unassembled WGS sequence"/>
</dbReference>
<dbReference type="AlphaFoldDB" id="H2KQN0"/>
<gene>
    <name evidence="1" type="ORF">CLF_104315</name>
</gene>